<dbReference type="EMBL" id="RRYP01007870">
    <property type="protein sequence ID" value="TNV80179.1"/>
    <property type="molecule type" value="Genomic_DNA"/>
</dbReference>
<dbReference type="AlphaFoldDB" id="A0A8J8T2T7"/>
<sequence>MHKSEKGKLIEESPLSKWNYKRSSPIKQEGHQNNSKFQLAQYGVNHIKSDTGGMNMSLSGFRIRNERTQCQSSAAKEQFPKMMIDIPKQLSFQEQALKNQRGSKSVERVRQMKTKEPKNIEFICSKVYEYPTNAPQCQLTRQRHSSNVLTQSKHLQQNTATTKPPSTSLASYHNLMERLRRPSTQVSKIIQYSDDTVEQEQQQNKQQILLVRKLYHKSQQTAMPSALKLTRQHRILTTSQNHDPTQVFEAFEKKNKVMQPFLKPNLEKLTSFQRRKRAENKYADLIEYYNESGEMLPKLIAQKANFSMKRESKIQTDSHSRNLSVEDIHSVRIPTYRKSFCGQSIADINHYSQEAFIKADVNLRRPSYQISDIQLGATSKTLLNSEILSGLFFSNGIKSAQRNHRKKLIEQINSRL</sequence>
<comment type="caution">
    <text evidence="2">The sequence shown here is derived from an EMBL/GenBank/DDBJ whole genome shotgun (WGS) entry which is preliminary data.</text>
</comment>
<dbReference type="Proteomes" id="UP000785679">
    <property type="component" value="Unassembled WGS sequence"/>
</dbReference>
<keyword evidence="3" id="KW-1185">Reference proteome</keyword>
<name>A0A8J8T2T7_HALGN</name>
<evidence type="ECO:0000313" key="2">
    <source>
        <dbReference type="EMBL" id="TNV80179.1"/>
    </source>
</evidence>
<evidence type="ECO:0000313" key="3">
    <source>
        <dbReference type="Proteomes" id="UP000785679"/>
    </source>
</evidence>
<accession>A0A8J8T2T7</accession>
<organism evidence="2 3">
    <name type="scientific">Halteria grandinella</name>
    <dbReference type="NCBI Taxonomy" id="5974"/>
    <lineage>
        <taxon>Eukaryota</taxon>
        <taxon>Sar</taxon>
        <taxon>Alveolata</taxon>
        <taxon>Ciliophora</taxon>
        <taxon>Intramacronucleata</taxon>
        <taxon>Spirotrichea</taxon>
        <taxon>Stichotrichia</taxon>
        <taxon>Sporadotrichida</taxon>
        <taxon>Halteriidae</taxon>
        <taxon>Halteria</taxon>
    </lineage>
</organism>
<feature type="region of interest" description="Disordered" evidence="1">
    <location>
        <begin position="148"/>
        <end position="168"/>
    </location>
</feature>
<gene>
    <name evidence="2" type="ORF">FGO68_gene11461</name>
</gene>
<reference evidence="2" key="1">
    <citation type="submission" date="2019-06" db="EMBL/GenBank/DDBJ databases">
        <authorList>
            <person name="Zheng W."/>
        </authorList>
    </citation>
    <scope>NUCLEOTIDE SEQUENCE</scope>
    <source>
        <strain evidence="2">QDHG01</strain>
    </source>
</reference>
<evidence type="ECO:0000256" key="1">
    <source>
        <dbReference type="SAM" id="MobiDB-lite"/>
    </source>
</evidence>
<protein>
    <submittedName>
        <fullName evidence="2">Uncharacterized protein</fullName>
    </submittedName>
</protein>
<proteinExistence type="predicted"/>